<dbReference type="SUPFAM" id="SSF74653">
    <property type="entry name" value="TolA/TonB C-terminal domain"/>
    <property type="match status" value="1"/>
</dbReference>
<dbReference type="Proteomes" id="UP000198290">
    <property type="component" value="Chromosome"/>
</dbReference>
<evidence type="ECO:0000256" key="5">
    <source>
        <dbReference type="ARBA" id="ARBA00022519"/>
    </source>
</evidence>
<keyword evidence="6" id="KW-0812">Transmembrane</keyword>
<keyword evidence="8" id="KW-1133">Transmembrane helix</keyword>
<dbReference type="InterPro" id="IPR037682">
    <property type="entry name" value="TonB_C"/>
</dbReference>
<dbReference type="Pfam" id="PF03544">
    <property type="entry name" value="TonB_C"/>
    <property type="match status" value="1"/>
</dbReference>
<dbReference type="PROSITE" id="PS52015">
    <property type="entry name" value="TONB_CTD"/>
    <property type="match status" value="1"/>
</dbReference>
<keyword evidence="9" id="KW-0472">Membrane</keyword>
<organism evidence="12 13">
    <name type="scientific">Aquitalea magnusonii</name>
    <dbReference type="NCBI Taxonomy" id="332411"/>
    <lineage>
        <taxon>Bacteria</taxon>
        <taxon>Pseudomonadati</taxon>
        <taxon>Pseudomonadota</taxon>
        <taxon>Betaproteobacteria</taxon>
        <taxon>Neisseriales</taxon>
        <taxon>Chromobacteriaceae</taxon>
        <taxon>Aquitalea</taxon>
    </lineage>
</organism>
<proteinExistence type="inferred from homology"/>
<dbReference type="STRING" id="332411.VI06_19510"/>
<dbReference type="AlphaFoldDB" id="A0A3G9GD99"/>
<evidence type="ECO:0000313" key="12">
    <source>
        <dbReference type="EMBL" id="BBF84072.1"/>
    </source>
</evidence>
<dbReference type="NCBIfam" id="TIGR01352">
    <property type="entry name" value="tonB_Cterm"/>
    <property type="match status" value="1"/>
</dbReference>
<keyword evidence="7" id="KW-0653">Protein transport</keyword>
<sequence>MPVIEPAARCKPERTVIVLVVVLLHGGLASWLASLAQMPPARTLATSIAVQWLPAQPVPLPAVAKSAAAMPQQPSHQPRHQAAAKSAPVRPAPVTPQPSSPPLAQAVQTIRATDAMATHQAASVAAPSPSPVEAHSPVSTEPGFSADYLHNPAPAYPAAARRNGEEGKVLLRVHVSAQGQAETVEIHRSSGFIRLDEAARETVANWRFTPARRGAVAIASSVIVPITFRLGHA</sequence>
<evidence type="ECO:0000256" key="10">
    <source>
        <dbReference type="SAM" id="MobiDB-lite"/>
    </source>
</evidence>
<dbReference type="KEGG" id="amah:DLM_0400"/>
<evidence type="ECO:0000259" key="11">
    <source>
        <dbReference type="PROSITE" id="PS52015"/>
    </source>
</evidence>
<evidence type="ECO:0000256" key="7">
    <source>
        <dbReference type="ARBA" id="ARBA00022927"/>
    </source>
</evidence>
<dbReference type="Gene3D" id="3.30.1150.10">
    <property type="match status" value="1"/>
</dbReference>
<dbReference type="EMBL" id="AP018823">
    <property type="protein sequence ID" value="BBF84072.1"/>
    <property type="molecule type" value="Genomic_DNA"/>
</dbReference>
<evidence type="ECO:0000256" key="6">
    <source>
        <dbReference type="ARBA" id="ARBA00022692"/>
    </source>
</evidence>
<reference evidence="13" key="1">
    <citation type="journal article" date="2017" name="Biotechnol. Biofuels">
        <title>Evaluation of environmental bacterial communities as a factor affecting the growth of duckweed Lemna minor.</title>
        <authorList>
            <person name="Ishizawa H."/>
            <person name="Kuroda M."/>
            <person name="Morikawa M."/>
            <person name="Ike M."/>
        </authorList>
    </citation>
    <scope>NUCLEOTIDE SEQUENCE [LARGE SCALE GENOMIC DNA]</scope>
    <source>
        <strain evidence="13">H3</strain>
    </source>
</reference>
<dbReference type="GO" id="GO:0055085">
    <property type="term" value="P:transmembrane transport"/>
    <property type="evidence" value="ECO:0007669"/>
    <property type="project" value="InterPro"/>
</dbReference>
<feature type="domain" description="TonB C-terminal" evidence="11">
    <location>
        <begin position="141"/>
        <end position="233"/>
    </location>
</feature>
<keyword evidence="13" id="KW-1185">Reference proteome</keyword>
<dbReference type="GO" id="GO:0031992">
    <property type="term" value="F:energy transducer activity"/>
    <property type="evidence" value="ECO:0007669"/>
    <property type="project" value="TreeGrafter"/>
</dbReference>
<dbReference type="PANTHER" id="PTHR33446">
    <property type="entry name" value="PROTEIN TONB-RELATED"/>
    <property type="match status" value="1"/>
</dbReference>
<evidence type="ECO:0000256" key="8">
    <source>
        <dbReference type="ARBA" id="ARBA00022989"/>
    </source>
</evidence>
<feature type="region of interest" description="Disordered" evidence="10">
    <location>
        <begin position="64"/>
        <end position="102"/>
    </location>
</feature>
<accession>A0A3G9GD99</accession>
<evidence type="ECO:0000256" key="9">
    <source>
        <dbReference type="ARBA" id="ARBA00023136"/>
    </source>
</evidence>
<keyword evidence="3" id="KW-0813">Transport</keyword>
<feature type="compositionally biased region" description="Low complexity" evidence="10">
    <location>
        <begin position="124"/>
        <end position="139"/>
    </location>
</feature>
<dbReference type="GO" id="GO:0098797">
    <property type="term" value="C:plasma membrane protein complex"/>
    <property type="evidence" value="ECO:0007669"/>
    <property type="project" value="TreeGrafter"/>
</dbReference>
<dbReference type="PANTHER" id="PTHR33446:SF2">
    <property type="entry name" value="PROTEIN TONB"/>
    <property type="match status" value="1"/>
</dbReference>
<dbReference type="InterPro" id="IPR006260">
    <property type="entry name" value="TonB/TolA_C"/>
</dbReference>
<evidence type="ECO:0000256" key="4">
    <source>
        <dbReference type="ARBA" id="ARBA00022475"/>
    </source>
</evidence>
<dbReference type="GO" id="GO:0015031">
    <property type="term" value="P:protein transport"/>
    <property type="evidence" value="ECO:0007669"/>
    <property type="project" value="UniProtKB-KW"/>
</dbReference>
<dbReference type="InterPro" id="IPR051045">
    <property type="entry name" value="TonB-dependent_transducer"/>
</dbReference>
<evidence type="ECO:0000256" key="3">
    <source>
        <dbReference type="ARBA" id="ARBA00022448"/>
    </source>
</evidence>
<comment type="similarity">
    <text evidence="2">Belongs to the TonB family.</text>
</comment>
<reference evidence="12 13" key="2">
    <citation type="journal article" date="2017" name="Genome Announc.">
        <title>Draft genome sequence of Aquitalea magnusonii strain H3, a plant growth-promoting bacterium of duckweed Lemna minor.</title>
        <authorList>
            <person name="Ishizawa H."/>
            <person name="Kuroda M."/>
            <person name="Ike M."/>
        </authorList>
    </citation>
    <scope>NUCLEOTIDE SEQUENCE [LARGE SCALE GENOMIC DNA]</scope>
    <source>
        <strain evidence="12 13">H3</strain>
    </source>
</reference>
<keyword evidence="4" id="KW-1003">Cell membrane</keyword>
<name>A0A3G9GD99_9NEIS</name>
<feature type="region of interest" description="Disordered" evidence="10">
    <location>
        <begin position="124"/>
        <end position="145"/>
    </location>
</feature>
<evidence type="ECO:0000256" key="2">
    <source>
        <dbReference type="ARBA" id="ARBA00006555"/>
    </source>
</evidence>
<evidence type="ECO:0000313" key="13">
    <source>
        <dbReference type="Proteomes" id="UP000198290"/>
    </source>
</evidence>
<feature type="compositionally biased region" description="Pro residues" evidence="10">
    <location>
        <begin position="90"/>
        <end position="101"/>
    </location>
</feature>
<comment type="subcellular location">
    <subcellularLocation>
        <location evidence="1">Cell inner membrane</location>
        <topology evidence="1">Single-pass membrane protein</topology>
        <orientation evidence="1">Periplasmic side</orientation>
    </subcellularLocation>
</comment>
<reference evidence="13" key="3">
    <citation type="journal article" date="2017" name="Plant Physiol. Biochem.">
        <title>Differential oxidative and antioxidative response of duckweed Lemna minor toward plant growth promoting/inhibiting bacteria.</title>
        <authorList>
            <person name="Ishizawa H."/>
            <person name="Kuroda M."/>
            <person name="Morikawa M."/>
            <person name="Ike M."/>
        </authorList>
    </citation>
    <scope>NUCLEOTIDE SEQUENCE [LARGE SCALE GENOMIC DNA]</scope>
    <source>
        <strain evidence="13">H3</strain>
    </source>
</reference>
<gene>
    <name evidence="12" type="ORF">DLM_0400</name>
</gene>
<keyword evidence="5" id="KW-0997">Cell inner membrane</keyword>
<protein>
    <submittedName>
        <fullName evidence="12">Ferric siderophore transport system, periplasmic binding protein TonB</fullName>
    </submittedName>
</protein>
<evidence type="ECO:0000256" key="1">
    <source>
        <dbReference type="ARBA" id="ARBA00004383"/>
    </source>
</evidence>